<dbReference type="AlphaFoldDB" id="A0A067R9B5"/>
<dbReference type="Pfam" id="PF09507">
    <property type="entry name" value="CDC27"/>
    <property type="match status" value="1"/>
</dbReference>
<dbReference type="PANTHER" id="PTHR17598">
    <property type="entry name" value="DNA POLYMERASE DELTA SUBUNIT 3"/>
    <property type="match status" value="1"/>
</dbReference>
<evidence type="ECO:0000256" key="5">
    <source>
        <dbReference type="SAM" id="MobiDB-lite"/>
    </source>
</evidence>
<feature type="region of interest" description="Disordered" evidence="5">
    <location>
        <begin position="429"/>
        <end position="484"/>
    </location>
</feature>
<gene>
    <name evidence="6" type="ORF">L798_09604</name>
</gene>
<feature type="compositionally biased region" description="Basic and acidic residues" evidence="5">
    <location>
        <begin position="221"/>
        <end position="234"/>
    </location>
</feature>
<comment type="subcellular location">
    <subcellularLocation>
        <location evidence="1">Nucleus</location>
    </subcellularLocation>
</comment>
<feature type="compositionally biased region" description="Low complexity" evidence="5">
    <location>
        <begin position="291"/>
        <end position="310"/>
    </location>
</feature>
<dbReference type="InterPro" id="IPR019038">
    <property type="entry name" value="POLD3"/>
</dbReference>
<keyword evidence="7" id="KW-1185">Reference proteome</keyword>
<proteinExistence type="predicted"/>
<reference evidence="6 7" key="1">
    <citation type="journal article" date="2014" name="Nat. Commun.">
        <title>Molecular traces of alternative social organization in a termite genome.</title>
        <authorList>
            <person name="Terrapon N."/>
            <person name="Li C."/>
            <person name="Robertson H.M."/>
            <person name="Ji L."/>
            <person name="Meng X."/>
            <person name="Booth W."/>
            <person name="Chen Z."/>
            <person name="Childers C.P."/>
            <person name="Glastad K.M."/>
            <person name="Gokhale K."/>
            <person name="Gowin J."/>
            <person name="Gronenberg W."/>
            <person name="Hermansen R.A."/>
            <person name="Hu H."/>
            <person name="Hunt B.G."/>
            <person name="Huylmans A.K."/>
            <person name="Khalil S.M."/>
            <person name="Mitchell R.D."/>
            <person name="Munoz-Torres M.C."/>
            <person name="Mustard J.A."/>
            <person name="Pan H."/>
            <person name="Reese J.T."/>
            <person name="Scharf M.E."/>
            <person name="Sun F."/>
            <person name="Vogel H."/>
            <person name="Xiao J."/>
            <person name="Yang W."/>
            <person name="Yang Z."/>
            <person name="Yang Z."/>
            <person name="Zhou J."/>
            <person name="Zhu J."/>
            <person name="Brent C.S."/>
            <person name="Elsik C.G."/>
            <person name="Goodisman M.A."/>
            <person name="Liberles D.A."/>
            <person name="Roe R.M."/>
            <person name="Vargo E.L."/>
            <person name="Vilcinskas A."/>
            <person name="Wang J."/>
            <person name="Bornberg-Bauer E."/>
            <person name="Korb J."/>
            <person name="Zhang G."/>
            <person name="Liebig J."/>
        </authorList>
    </citation>
    <scope>NUCLEOTIDE SEQUENCE [LARGE SCALE GENOMIC DNA]</scope>
    <source>
        <tissue evidence="6">Whole organism</tissue>
    </source>
</reference>
<dbReference type="OMA" id="QMLYDFH"/>
<feature type="compositionally biased region" description="Basic and acidic residues" evidence="5">
    <location>
        <begin position="445"/>
        <end position="462"/>
    </location>
</feature>
<dbReference type="FunFam" id="3.90.1030.20:FF:000002">
    <property type="entry name" value="DNA polymerase delta subunit"/>
    <property type="match status" value="1"/>
</dbReference>
<dbReference type="OrthoDB" id="514823at2759"/>
<dbReference type="GO" id="GO:0003887">
    <property type="term" value="F:DNA-directed DNA polymerase activity"/>
    <property type="evidence" value="ECO:0007669"/>
    <property type="project" value="TreeGrafter"/>
</dbReference>
<evidence type="ECO:0000313" key="6">
    <source>
        <dbReference type="EMBL" id="KDR16189.1"/>
    </source>
</evidence>
<dbReference type="eggNOG" id="ENOG502QPSW">
    <property type="taxonomic scope" value="Eukaryota"/>
</dbReference>
<evidence type="ECO:0000313" key="7">
    <source>
        <dbReference type="Proteomes" id="UP000027135"/>
    </source>
</evidence>
<dbReference type="EMBL" id="KK852804">
    <property type="protein sequence ID" value="KDR16189.1"/>
    <property type="molecule type" value="Genomic_DNA"/>
</dbReference>
<dbReference type="GO" id="GO:0006271">
    <property type="term" value="P:DNA strand elongation involved in DNA replication"/>
    <property type="evidence" value="ECO:0007669"/>
    <property type="project" value="TreeGrafter"/>
</dbReference>
<evidence type="ECO:0000256" key="3">
    <source>
        <dbReference type="ARBA" id="ARBA00022705"/>
    </source>
</evidence>
<dbReference type="GO" id="GO:0006297">
    <property type="term" value="P:nucleotide-excision repair, DNA gap filling"/>
    <property type="evidence" value="ECO:0007669"/>
    <property type="project" value="TreeGrafter"/>
</dbReference>
<keyword evidence="4" id="KW-0539">Nucleus</keyword>
<evidence type="ECO:0000256" key="2">
    <source>
        <dbReference type="ARBA" id="ARBA00017589"/>
    </source>
</evidence>
<keyword evidence="3" id="KW-0235">DNA replication</keyword>
<feature type="region of interest" description="Disordered" evidence="5">
    <location>
        <begin position="152"/>
        <end position="196"/>
    </location>
</feature>
<sequence>MDVQSVKLYLQNIEEYVMDEDKIVTYKWLSKNLGIHVNTAKQLLYTFATEQKINVNLTYLVGGVLCDGTGCKVQIVREEDLEKAKAEFKALTSEHVYSVQKAKILPDLGVLYAVDCHKRDENEDGKRLSAITCSHSVLRPQEEIGRLRLKARAATSTRDAKRWPTGHAPSKKTAEAHSNSEVASTDGSKGKNGTKKKELNTGIAAMFAAQTCKTKQGGPNEKPKAAENSSDKPKTSSGITMFFNRQTEKPIKPSVSAPKDSPSSGLSPKDSHGNEVDASCASEKLKEKQEGNSNKKGKVSSNVKNSSIKNTEQKWGGGKGKRVNTDEKLLPAKKRKRIVVVSDSEDSSDDDVFGRDGGDAPDMPPLPEVAPHHESDTDDVIPPTPEAELKRGRKRVRKMKDKTYVDEDGYILTCKEYVFESCTDSEVEQEKENEKKLSKGNCEQFETKKSESVKPVSKEPPAKKKASPQKTKQATLMNFFKKSI</sequence>
<feature type="compositionally biased region" description="Polar residues" evidence="5">
    <location>
        <begin position="235"/>
        <end position="245"/>
    </location>
</feature>
<feature type="compositionally biased region" description="Polar residues" evidence="5">
    <location>
        <begin position="176"/>
        <end position="187"/>
    </location>
</feature>
<accession>A0A067R9B5</accession>
<organism evidence="6 7">
    <name type="scientific">Zootermopsis nevadensis</name>
    <name type="common">Dampwood termite</name>
    <dbReference type="NCBI Taxonomy" id="136037"/>
    <lineage>
        <taxon>Eukaryota</taxon>
        <taxon>Metazoa</taxon>
        <taxon>Ecdysozoa</taxon>
        <taxon>Arthropoda</taxon>
        <taxon>Hexapoda</taxon>
        <taxon>Insecta</taxon>
        <taxon>Pterygota</taxon>
        <taxon>Neoptera</taxon>
        <taxon>Polyneoptera</taxon>
        <taxon>Dictyoptera</taxon>
        <taxon>Blattodea</taxon>
        <taxon>Blattoidea</taxon>
        <taxon>Termitoidae</taxon>
        <taxon>Termopsidae</taxon>
        <taxon>Zootermopsis</taxon>
    </lineage>
</organism>
<name>A0A067R9B5_ZOONE</name>
<dbReference type="InParanoid" id="A0A067R9B5"/>
<dbReference type="GO" id="GO:1904161">
    <property type="term" value="P:DNA synthesis involved in UV-damage excision repair"/>
    <property type="evidence" value="ECO:0007669"/>
    <property type="project" value="TreeGrafter"/>
</dbReference>
<evidence type="ECO:0000256" key="1">
    <source>
        <dbReference type="ARBA" id="ARBA00004123"/>
    </source>
</evidence>
<dbReference type="PANTHER" id="PTHR17598:SF13">
    <property type="entry name" value="DNA POLYMERASE DELTA SUBUNIT 3"/>
    <property type="match status" value="1"/>
</dbReference>
<dbReference type="Proteomes" id="UP000027135">
    <property type="component" value="Unassembled WGS sequence"/>
</dbReference>
<dbReference type="STRING" id="136037.A0A067R9B5"/>
<dbReference type="Gene3D" id="3.90.1030.20">
    <property type="entry name" value="DNA polymerase delta, p66 (Cdc27) subunit, wHTH domain"/>
    <property type="match status" value="1"/>
</dbReference>
<dbReference type="InterPro" id="IPR041913">
    <property type="entry name" value="POLD3_sf"/>
</dbReference>
<evidence type="ECO:0000256" key="4">
    <source>
        <dbReference type="ARBA" id="ARBA00023242"/>
    </source>
</evidence>
<dbReference type="GO" id="GO:0043625">
    <property type="term" value="C:delta DNA polymerase complex"/>
    <property type="evidence" value="ECO:0007669"/>
    <property type="project" value="InterPro"/>
</dbReference>
<protein>
    <recommendedName>
        <fullName evidence="2">DNA polymerase delta subunit 3</fullName>
    </recommendedName>
</protein>
<feature type="region of interest" description="Disordered" evidence="5">
    <location>
        <begin position="212"/>
        <end position="395"/>
    </location>
</feature>